<comment type="caution">
    <text evidence="3">The sequence shown here is derived from an EMBL/GenBank/DDBJ whole genome shotgun (WGS) entry which is preliminary data.</text>
</comment>
<reference evidence="3" key="1">
    <citation type="submission" date="2023-06" db="EMBL/GenBank/DDBJ databases">
        <title>Reference genome for the Northern bat (Eptesicus nilssonii), a most northern bat species.</title>
        <authorList>
            <person name="Laine V.N."/>
            <person name="Pulliainen A.T."/>
            <person name="Lilley T.M."/>
        </authorList>
    </citation>
    <scope>NUCLEOTIDE SEQUENCE</scope>
    <source>
        <strain evidence="3">BLF_Eptnil</strain>
        <tissue evidence="3">Kidney</tissue>
    </source>
</reference>
<accession>A0AA40HWP8</accession>
<feature type="transmembrane region" description="Helical" evidence="2">
    <location>
        <begin position="33"/>
        <end position="54"/>
    </location>
</feature>
<keyword evidence="2" id="KW-0812">Transmembrane</keyword>
<keyword evidence="4" id="KW-1185">Reference proteome</keyword>
<keyword evidence="2" id="KW-0472">Membrane</keyword>
<dbReference type="EMBL" id="JAULJE010000009">
    <property type="protein sequence ID" value="KAK1338663.1"/>
    <property type="molecule type" value="Genomic_DNA"/>
</dbReference>
<evidence type="ECO:0000313" key="4">
    <source>
        <dbReference type="Proteomes" id="UP001177744"/>
    </source>
</evidence>
<sequence>MVIYRGPIAAMHAAHDHFFSSYSSSGLPSESGVLTLLVLTMQGFSTWAFLCVGLSKQSRKEPKCADSGSVRQTKEPALL</sequence>
<gene>
    <name evidence="3" type="ORF">QTO34_019318</name>
</gene>
<evidence type="ECO:0000256" key="1">
    <source>
        <dbReference type="SAM" id="MobiDB-lite"/>
    </source>
</evidence>
<dbReference type="Proteomes" id="UP001177744">
    <property type="component" value="Unassembled WGS sequence"/>
</dbReference>
<organism evidence="3 4">
    <name type="scientific">Cnephaeus nilssonii</name>
    <name type="common">Northern bat</name>
    <name type="synonym">Eptesicus nilssonii</name>
    <dbReference type="NCBI Taxonomy" id="3371016"/>
    <lineage>
        <taxon>Eukaryota</taxon>
        <taxon>Metazoa</taxon>
        <taxon>Chordata</taxon>
        <taxon>Craniata</taxon>
        <taxon>Vertebrata</taxon>
        <taxon>Euteleostomi</taxon>
        <taxon>Mammalia</taxon>
        <taxon>Eutheria</taxon>
        <taxon>Laurasiatheria</taxon>
        <taxon>Chiroptera</taxon>
        <taxon>Yangochiroptera</taxon>
        <taxon>Vespertilionidae</taxon>
        <taxon>Cnephaeus</taxon>
    </lineage>
</organism>
<dbReference type="AlphaFoldDB" id="A0AA40HWP8"/>
<protein>
    <submittedName>
        <fullName evidence="3">Uncharacterized protein</fullName>
    </submittedName>
</protein>
<name>A0AA40HWP8_CNENI</name>
<evidence type="ECO:0000313" key="3">
    <source>
        <dbReference type="EMBL" id="KAK1338663.1"/>
    </source>
</evidence>
<evidence type="ECO:0000256" key="2">
    <source>
        <dbReference type="SAM" id="Phobius"/>
    </source>
</evidence>
<feature type="region of interest" description="Disordered" evidence="1">
    <location>
        <begin position="56"/>
        <end position="79"/>
    </location>
</feature>
<keyword evidence="2" id="KW-1133">Transmembrane helix</keyword>
<proteinExistence type="predicted"/>